<dbReference type="InterPro" id="IPR011761">
    <property type="entry name" value="ATP-grasp"/>
</dbReference>
<dbReference type="Gene3D" id="3.30.590.20">
    <property type="match status" value="1"/>
</dbReference>
<keyword evidence="9" id="KW-0511">Multifunctional enzyme</keyword>
<comment type="caution">
    <text evidence="16">The sequence shown here is derived from an EMBL/GenBank/DDBJ whole genome shotgun (WGS) entry which is preliminary data.</text>
</comment>
<dbReference type="NCBIfam" id="NF002688">
    <property type="entry name" value="PRK02471.1"/>
    <property type="match status" value="1"/>
</dbReference>
<dbReference type="PROSITE" id="PS50975">
    <property type="entry name" value="ATP_GRASP"/>
    <property type="match status" value="1"/>
</dbReference>
<evidence type="ECO:0000256" key="9">
    <source>
        <dbReference type="ARBA" id="ARBA00023268"/>
    </source>
</evidence>
<comment type="catalytic activity">
    <reaction evidence="12">
        <text>L-cysteine + L-glutamate + ATP = gamma-L-glutamyl-L-cysteine + ADP + phosphate + H(+)</text>
        <dbReference type="Rhea" id="RHEA:13285"/>
        <dbReference type="ChEBI" id="CHEBI:15378"/>
        <dbReference type="ChEBI" id="CHEBI:29985"/>
        <dbReference type="ChEBI" id="CHEBI:30616"/>
        <dbReference type="ChEBI" id="CHEBI:35235"/>
        <dbReference type="ChEBI" id="CHEBI:43474"/>
        <dbReference type="ChEBI" id="CHEBI:58173"/>
        <dbReference type="ChEBI" id="CHEBI:456216"/>
        <dbReference type="EC" id="6.3.2.2"/>
    </reaction>
</comment>
<dbReference type="eggNOG" id="COG2918">
    <property type="taxonomic scope" value="Bacteria"/>
</dbReference>
<comment type="similarity">
    <text evidence="2">Belongs to the glutamate--cysteine ligase type 1 family. Type 1 subfamily.</text>
</comment>
<dbReference type="UniPathway" id="UPA00142">
    <property type="reaction ID" value="UER00209"/>
</dbReference>
<feature type="domain" description="ATP-grasp" evidence="15">
    <location>
        <begin position="499"/>
        <end position="745"/>
    </location>
</feature>
<dbReference type="STRING" id="1313304.CALK_1135"/>
<evidence type="ECO:0000256" key="7">
    <source>
        <dbReference type="ARBA" id="ARBA00022741"/>
    </source>
</evidence>
<dbReference type="SUPFAM" id="SSF55931">
    <property type="entry name" value="Glutamine synthetase/guanido kinase"/>
    <property type="match status" value="1"/>
</dbReference>
<dbReference type="GO" id="GO:0004357">
    <property type="term" value="F:glutamate-cysteine ligase activity"/>
    <property type="evidence" value="ECO:0007669"/>
    <property type="project" value="UniProtKB-EC"/>
</dbReference>
<dbReference type="InterPro" id="IPR006334">
    <property type="entry name" value="Glut_cys_ligase"/>
</dbReference>
<dbReference type="EC" id="6.3.2.2" evidence="3"/>
<accession>U7D7K9</accession>
<evidence type="ECO:0000256" key="10">
    <source>
        <dbReference type="ARBA" id="ARBA00030585"/>
    </source>
</evidence>
<dbReference type="OrthoDB" id="9803907at2"/>
<name>U7D7K9_9BACT</name>
<keyword evidence="17" id="KW-1185">Reference proteome</keyword>
<protein>
    <recommendedName>
        <fullName evidence="4">Glutamate--cysteine ligase</fullName>
        <ecNumber evidence="3">6.3.2.2</ecNumber>
    </recommendedName>
    <alternativeName>
        <fullName evidence="11">Gamma-ECS</fullName>
    </alternativeName>
    <alternativeName>
        <fullName evidence="10">Gamma-glutamylcysteine synthetase</fullName>
    </alternativeName>
</protein>
<dbReference type="Proteomes" id="UP000017148">
    <property type="component" value="Unassembled WGS sequence"/>
</dbReference>
<sequence length="748" mass="84212">MDRFSSIPHTYLTEATIGFEREILRLTDTLEPSKKKHPYVNKISHPYIKTDFSDIQLELISTPKRGVAAAYDELKNIMAVIQDSADVLWNQSMPPAVTEPIPISRFDTSKEGIRLETYREHLAQRYGSARMLISGFHYNFSYAPELLTHLYEAEGTEKSFRVFQDEVYMRVARNFSVLRWMLVYLTGATPVRDVVSQDFCSCKGACSYSSEYAMSLRNGPCGYRNDFPDELSFDTLSGYVAQVESFISTGKIRFPDELYTALRLKNSTARSPRELAEKGIEYLEIRCIDINPFSHNGLDLEQAEWINLFMHYLLVCPDKTPSSADAVNYDRVCLHGLDPSLRLATATGKEVPLREYAMDIFSEMEEVFSRICPSSVYADSIRNMKAVFEHPEKTLAWRCREEILAKGFRDFSSAQSTATQEYYTQHFFTFFGAESLELSTKIVLKEAIVAGIPYRIMDREDNIIALRGKTGWEYVKQATKTSADTYISTLLMENKVVTKKILREASLSVPGGHAFSTSAEAAVAYETVKNTPLVIKPNRTNFGTAVEIFTTGPSRSEYDAAVTRAFREDSTVLAEPFFEGKEYRFFIINGTVAGILHRIPANVTGDGKSTIAELVVEKNRDPLRSKGYVTPLEEITLGEIEQAFLARQGYNKDTILPQGTQFFLRENSNISTGGDSIDYTDEVHDSYKEIALRGSHALGAKICGIDMIIQGISLPANRDNYTIIEANFNPAIHIHCYPFLGKKASLGA</sequence>
<dbReference type="SUPFAM" id="SSF56059">
    <property type="entry name" value="Glutathione synthetase ATP-binding domain-like"/>
    <property type="match status" value="1"/>
</dbReference>
<evidence type="ECO:0000313" key="17">
    <source>
        <dbReference type="Proteomes" id="UP000017148"/>
    </source>
</evidence>
<dbReference type="GO" id="GO:0006750">
    <property type="term" value="P:glutathione biosynthetic process"/>
    <property type="evidence" value="ECO:0007669"/>
    <property type="project" value="UniProtKB-UniPathway"/>
</dbReference>
<evidence type="ECO:0000256" key="1">
    <source>
        <dbReference type="ARBA" id="ARBA00005006"/>
    </source>
</evidence>
<reference evidence="16 17" key="1">
    <citation type="journal article" date="2013" name="Environ. Microbiol.">
        <title>Genome analysis of Chitinivibrio alkaliphilus gen. nov., sp. nov., a novel extremely haloalkaliphilic anaerobic chitinolytic bacterium from the candidate phylum Termite Group 3.</title>
        <authorList>
            <person name="Sorokin D.Y."/>
            <person name="Gumerov V.M."/>
            <person name="Rakitin A.L."/>
            <person name="Beletsky A.V."/>
            <person name="Damste J.S."/>
            <person name="Muyzer G."/>
            <person name="Mardanov A.V."/>
            <person name="Ravin N.V."/>
        </authorList>
    </citation>
    <scope>NUCLEOTIDE SEQUENCE [LARGE SCALE GENOMIC DNA]</scope>
    <source>
        <strain evidence="16 17">ACht1</strain>
    </source>
</reference>
<comment type="pathway">
    <text evidence="1">Sulfur metabolism; glutathione biosynthesis; glutathione from L-cysteine and L-glutamate: step 1/2.</text>
</comment>
<dbReference type="GO" id="GO:0005829">
    <property type="term" value="C:cytosol"/>
    <property type="evidence" value="ECO:0007669"/>
    <property type="project" value="TreeGrafter"/>
</dbReference>
<proteinExistence type="inferred from homology"/>
<dbReference type="PATRIC" id="fig|1313304.3.peg.1087"/>
<evidence type="ECO:0000256" key="6">
    <source>
        <dbReference type="ARBA" id="ARBA00022684"/>
    </source>
</evidence>
<organism evidence="16 17">
    <name type="scientific">Chitinivibrio alkaliphilus ACht1</name>
    <dbReference type="NCBI Taxonomy" id="1313304"/>
    <lineage>
        <taxon>Bacteria</taxon>
        <taxon>Pseudomonadati</taxon>
        <taxon>Fibrobacterota</taxon>
        <taxon>Chitinivibrionia</taxon>
        <taxon>Chitinivibrionales</taxon>
        <taxon>Chitinivibrionaceae</taxon>
        <taxon>Chitinivibrio</taxon>
    </lineage>
</organism>
<evidence type="ECO:0000256" key="8">
    <source>
        <dbReference type="ARBA" id="ARBA00022840"/>
    </source>
</evidence>
<evidence type="ECO:0000256" key="5">
    <source>
        <dbReference type="ARBA" id="ARBA00022598"/>
    </source>
</evidence>
<dbReference type="GO" id="GO:0005524">
    <property type="term" value="F:ATP binding"/>
    <property type="evidence" value="ECO:0007669"/>
    <property type="project" value="UniProtKB-UniRule"/>
</dbReference>
<evidence type="ECO:0000256" key="11">
    <source>
        <dbReference type="ARBA" id="ARBA00032122"/>
    </source>
</evidence>
<evidence type="ECO:0000259" key="15">
    <source>
        <dbReference type="PROSITE" id="PS50975"/>
    </source>
</evidence>
<dbReference type="eggNOG" id="COG0189">
    <property type="taxonomic scope" value="Bacteria"/>
</dbReference>
<evidence type="ECO:0000256" key="2">
    <source>
        <dbReference type="ARBA" id="ARBA00008772"/>
    </source>
</evidence>
<dbReference type="PANTHER" id="PTHR38761">
    <property type="entry name" value="GLUTAMATE--CYSTEINE LIGASE"/>
    <property type="match status" value="1"/>
</dbReference>
<dbReference type="EMBL" id="ASJR01000008">
    <property type="protein sequence ID" value="ERP31918.1"/>
    <property type="molecule type" value="Genomic_DNA"/>
</dbReference>
<dbReference type="AlphaFoldDB" id="U7D7K9"/>
<dbReference type="RefSeq" id="WP_022636619.1">
    <property type="nucleotide sequence ID" value="NZ_ASJR01000008.1"/>
</dbReference>
<evidence type="ECO:0000256" key="13">
    <source>
        <dbReference type="PROSITE-ProRule" id="PRU00409"/>
    </source>
</evidence>
<dbReference type="InterPro" id="IPR014746">
    <property type="entry name" value="Gln_synth/guanido_kin_cat_dom"/>
</dbReference>
<evidence type="ECO:0000256" key="4">
    <source>
        <dbReference type="ARBA" id="ARBA00014618"/>
    </source>
</evidence>
<keyword evidence="5 14" id="KW-0436">Ligase</keyword>
<evidence type="ECO:0000313" key="16">
    <source>
        <dbReference type="EMBL" id="ERP31918.1"/>
    </source>
</evidence>
<dbReference type="InterPro" id="IPR040657">
    <property type="entry name" value="GshAB_ATP-grasp"/>
</dbReference>
<evidence type="ECO:0000256" key="3">
    <source>
        <dbReference type="ARBA" id="ARBA00012220"/>
    </source>
</evidence>
<dbReference type="GO" id="GO:0046872">
    <property type="term" value="F:metal ion binding"/>
    <property type="evidence" value="ECO:0007669"/>
    <property type="project" value="InterPro"/>
</dbReference>
<keyword evidence="7 13" id="KW-0547">Nucleotide-binding</keyword>
<dbReference type="PANTHER" id="PTHR38761:SF1">
    <property type="entry name" value="GLUTAMATE--CYSTEINE LIGASE"/>
    <property type="match status" value="1"/>
</dbReference>
<gene>
    <name evidence="16" type="ORF">CALK_1135</name>
</gene>
<evidence type="ECO:0000256" key="12">
    <source>
        <dbReference type="ARBA" id="ARBA00048819"/>
    </source>
</evidence>
<keyword evidence="6 14" id="KW-0317">Glutathione biosynthesis</keyword>
<evidence type="ECO:0000256" key="14">
    <source>
        <dbReference type="RuleBase" id="RU003544"/>
    </source>
</evidence>
<dbReference type="Pfam" id="PF04262">
    <property type="entry name" value="Glu_cys_ligase"/>
    <property type="match status" value="1"/>
</dbReference>
<dbReference type="Gene3D" id="3.30.470.20">
    <property type="entry name" value="ATP-grasp fold, B domain"/>
    <property type="match status" value="2"/>
</dbReference>
<keyword evidence="8 13" id="KW-0067">ATP-binding</keyword>
<dbReference type="InterPro" id="IPR007370">
    <property type="entry name" value="Glu_cys_ligase"/>
</dbReference>
<dbReference type="Pfam" id="PF18419">
    <property type="entry name" value="ATP-grasp_6"/>
    <property type="match status" value="1"/>
</dbReference>